<dbReference type="SMART" id="SM00609">
    <property type="entry name" value="VIT"/>
    <property type="match status" value="1"/>
</dbReference>
<protein>
    <submittedName>
        <fullName evidence="8">Ca-activated chloride channel family protein</fullName>
    </submittedName>
</protein>
<keyword evidence="4" id="KW-0812">Transmembrane</keyword>
<dbReference type="EMBL" id="JAUSVX010000007">
    <property type="protein sequence ID" value="MDQ0470964.1"/>
    <property type="molecule type" value="Genomic_DNA"/>
</dbReference>
<dbReference type="InterPro" id="IPR022440">
    <property type="entry name" value="CHP03788"/>
</dbReference>
<keyword evidence="3" id="KW-0572">Peptidoglycan-anchor</keyword>
<feature type="domain" description="VIT" evidence="7">
    <location>
        <begin position="81"/>
        <end position="209"/>
    </location>
</feature>
<dbReference type="InterPro" id="IPR036465">
    <property type="entry name" value="vWFA_dom_sf"/>
</dbReference>
<dbReference type="Pfam" id="PF13768">
    <property type="entry name" value="VWA_3"/>
    <property type="match status" value="1"/>
</dbReference>
<evidence type="ECO:0000313" key="9">
    <source>
        <dbReference type="Proteomes" id="UP001242480"/>
    </source>
</evidence>
<sequence>MSTPVLLAAPPRHPPSPRAVSHRAARAALRRAVLAAAEIAAFATLFIFVTLLACAAAARAEGRAIEVAPQFVSPDDMKSGSLLLQGTQEGRFVEAPKLGTDVDLTVSGPTIRARLTQIFHNPTKGWVEGVYVYPLPEGAAVDTLKMVIGRRVVVADVRKREEAKRIYEDAKAAGQKAALIEQERPNIFTNSVANIGPGETVVVQIEYQEPVHQAGDVFSLRVPLVVAPRYNPGPAIVQSADFSKEGGGWGTTVSDPVPDRARIEPPVLDPRKAGPINPVSISVKLQAGFPLGEVKSSFHQVKIDAPAPDTRVVALDGGMVPADRDFELTWQAAATGAPAVGLFREHLGQNDYLLAYVTPPPGVQAETEQRPREVTFVIDNSGSMGGQSMIQAKASLAYGLGRLKPADRFNVIRFDDTMTALFPDTVPADAEHLAQAQSFVSSIEANGGTEMVPPMQTALTDPRPGDTGFLRQVVFLTDGEIGNEQQLFDTISAGRGRSRVFMVGIGSAPNTYLMTRAAELGRGTYTAIGSIDQVQDHMRALFDKLESPVVTNLTATLSAGGADMTPSALPDLYRGEPLVLAARLGKPAGTLEIRGMIGSRPWVVTLPVDKAAPGKGLSKLWARRKIADAEVAQTLRQITPDEADKRILALALEHHLVTRLTSLVAVDRTPSRPEAERLTRADLPLNLPAGWDFDKVFGRDGEAAPRPEPIPGQRRADVDDPVRLADASAGIAVAVKPVQIGQGTRSAQVRLPQTATDAELRLAAGLALLALSLGLLLAGRRRAVA</sequence>
<dbReference type="InterPro" id="IPR013694">
    <property type="entry name" value="VIT"/>
</dbReference>
<accession>A0ABU0J9L9</accession>
<proteinExistence type="predicted"/>
<name>A0ABU0J9L9_9HYPH</name>
<dbReference type="NCBIfam" id="TIGR03788">
    <property type="entry name" value="marine_srt_targ"/>
    <property type="match status" value="1"/>
</dbReference>
<gene>
    <name evidence="8" type="ORF">QO011_003983</name>
</gene>
<keyword evidence="4" id="KW-0472">Membrane</keyword>
<evidence type="ECO:0000256" key="1">
    <source>
        <dbReference type="ARBA" id="ARBA00022512"/>
    </source>
</evidence>
<dbReference type="InterPro" id="IPR019931">
    <property type="entry name" value="LPXTG_anchor"/>
</dbReference>
<dbReference type="SUPFAM" id="SSF53300">
    <property type="entry name" value="vWA-like"/>
    <property type="match status" value="1"/>
</dbReference>
<dbReference type="CDD" id="cd01461">
    <property type="entry name" value="vWA_interalpha_trypsin_inhibitor"/>
    <property type="match status" value="1"/>
</dbReference>
<dbReference type="Gene3D" id="3.40.50.410">
    <property type="entry name" value="von Willebrand factor, type A domain"/>
    <property type="match status" value="1"/>
</dbReference>
<reference evidence="8 9" key="1">
    <citation type="submission" date="2023-07" db="EMBL/GenBank/DDBJ databases">
        <title>Genomic Encyclopedia of Type Strains, Phase IV (KMG-IV): sequencing the most valuable type-strain genomes for metagenomic binning, comparative biology and taxonomic classification.</title>
        <authorList>
            <person name="Goeker M."/>
        </authorList>
    </citation>
    <scope>NUCLEOTIDE SEQUENCE [LARGE SCALE GENOMIC DNA]</scope>
    <source>
        <strain evidence="8 9">DSM 19619</strain>
    </source>
</reference>
<feature type="transmembrane region" description="Helical" evidence="4">
    <location>
        <begin position="32"/>
        <end position="58"/>
    </location>
</feature>
<feature type="domain" description="VWFA" evidence="5">
    <location>
        <begin position="373"/>
        <end position="545"/>
    </location>
</feature>
<evidence type="ECO:0000256" key="4">
    <source>
        <dbReference type="SAM" id="Phobius"/>
    </source>
</evidence>
<evidence type="ECO:0000259" key="7">
    <source>
        <dbReference type="PROSITE" id="PS51468"/>
    </source>
</evidence>
<comment type="caution">
    <text evidence="8">The sequence shown here is derived from an EMBL/GenBank/DDBJ whole genome shotgun (WGS) entry which is preliminary data.</text>
</comment>
<evidence type="ECO:0000256" key="2">
    <source>
        <dbReference type="ARBA" id="ARBA00022525"/>
    </source>
</evidence>
<feature type="transmembrane region" description="Helical" evidence="4">
    <location>
        <begin position="760"/>
        <end position="779"/>
    </location>
</feature>
<dbReference type="PANTHER" id="PTHR45737:SF6">
    <property type="entry name" value="VON WILLEBRAND FACTOR A DOMAIN-CONTAINING PROTEIN 5A"/>
    <property type="match status" value="1"/>
</dbReference>
<dbReference type="RefSeq" id="WP_307275357.1">
    <property type="nucleotide sequence ID" value="NZ_JAUSVX010000007.1"/>
</dbReference>
<keyword evidence="9" id="KW-1185">Reference proteome</keyword>
<evidence type="ECO:0000259" key="6">
    <source>
        <dbReference type="PROSITE" id="PS50847"/>
    </source>
</evidence>
<dbReference type="PANTHER" id="PTHR45737">
    <property type="entry name" value="VON WILLEBRAND FACTOR A DOMAIN-CONTAINING PROTEIN 5A"/>
    <property type="match status" value="1"/>
</dbReference>
<dbReference type="Pfam" id="PF08487">
    <property type="entry name" value="VIT"/>
    <property type="match status" value="1"/>
</dbReference>
<dbReference type="SMART" id="SM00327">
    <property type="entry name" value="VWA"/>
    <property type="match status" value="1"/>
</dbReference>
<keyword evidence="2" id="KW-0964">Secreted</keyword>
<dbReference type="PROSITE" id="PS50847">
    <property type="entry name" value="GRAM_POS_ANCHORING"/>
    <property type="match status" value="1"/>
</dbReference>
<organism evidence="8 9">
    <name type="scientific">Labrys wisconsinensis</name>
    <dbReference type="NCBI Taxonomy" id="425677"/>
    <lineage>
        <taxon>Bacteria</taxon>
        <taxon>Pseudomonadati</taxon>
        <taxon>Pseudomonadota</taxon>
        <taxon>Alphaproteobacteria</taxon>
        <taxon>Hyphomicrobiales</taxon>
        <taxon>Xanthobacteraceae</taxon>
        <taxon>Labrys</taxon>
    </lineage>
</organism>
<dbReference type="PROSITE" id="PS50234">
    <property type="entry name" value="VWFA"/>
    <property type="match status" value="1"/>
</dbReference>
<keyword evidence="1" id="KW-0134">Cell wall</keyword>
<dbReference type="Proteomes" id="UP001242480">
    <property type="component" value="Unassembled WGS sequence"/>
</dbReference>
<feature type="domain" description="Gram-positive cocci surface proteins LPxTG" evidence="6">
    <location>
        <begin position="751"/>
        <end position="785"/>
    </location>
</feature>
<evidence type="ECO:0000256" key="3">
    <source>
        <dbReference type="ARBA" id="ARBA00023088"/>
    </source>
</evidence>
<evidence type="ECO:0000313" key="8">
    <source>
        <dbReference type="EMBL" id="MDQ0470964.1"/>
    </source>
</evidence>
<evidence type="ECO:0000259" key="5">
    <source>
        <dbReference type="PROSITE" id="PS50234"/>
    </source>
</evidence>
<dbReference type="PROSITE" id="PS51468">
    <property type="entry name" value="VIT"/>
    <property type="match status" value="1"/>
</dbReference>
<keyword evidence="4" id="KW-1133">Transmembrane helix</keyword>
<dbReference type="InterPro" id="IPR002035">
    <property type="entry name" value="VWF_A"/>
</dbReference>